<keyword evidence="3" id="KW-1185">Reference proteome</keyword>
<comment type="caution">
    <text evidence="2">The sequence shown here is derived from an EMBL/GenBank/DDBJ whole genome shotgun (WGS) entry which is preliminary data.</text>
</comment>
<feature type="compositionally biased region" description="Polar residues" evidence="1">
    <location>
        <begin position="1"/>
        <end position="24"/>
    </location>
</feature>
<dbReference type="Pfam" id="PF06772">
    <property type="entry name" value="LtrA"/>
    <property type="match status" value="1"/>
</dbReference>
<protein>
    <submittedName>
        <fullName evidence="2">Uncharacterized protein</fullName>
    </submittedName>
</protein>
<dbReference type="AlphaFoldDB" id="A0A9P5V8L7"/>
<evidence type="ECO:0000256" key="1">
    <source>
        <dbReference type="SAM" id="MobiDB-lite"/>
    </source>
</evidence>
<dbReference type="PANTHER" id="PTHR36840">
    <property type="entry name" value="BLL5714 PROTEIN"/>
    <property type="match status" value="1"/>
</dbReference>
<proteinExistence type="predicted"/>
<dbReference type="PANTHER" id="PTHR36840:SF1">
    <property type="entry name" value="BLL5714 PROTEIN"/>
    <property type="match status" value="1"/>
</dbReference>
<dbReference type="Proteomes" id="UP000748756">
    <property type="component" value="Unassembled WGS sequence"/>
</dbReference>
<feature type="region of interest" description="Disordered" evidence="1">
    <location>
        <begin position="1"/>
        <end position="29"/>
    </location>
</feature>
<sequence length="162" mass="17946">MNSAPTSNNAGTADPTQVLPSQQQHQHRHNAIDNMLDEEAVEEGDQAIECAEAAEAADNKRRLELEGSQNVLTNRNNDNVGGLGLDHTNTLSNPPSYDQTFGNRLRCHGKIMRHHGNSKVTNVELFFDLVFVYAISSISEAMVEHLTWQVVLQSLLITLAVW</sequence>
<evidence type="ECO:0000313" key="3">
    <source>
        <dbReference type="Proteomes" id="UP000748756"/>
    </source>
</evidence>
<feature type="non-terminal residue" evidence="2">
    <location>
        <position position="162"/>
    </location>
</feature>
<dbReference type="InterPro" id="IPR010640">
    <property type="entry name" value="Low_temperature_requirement_A"/>
</dbReference>
<accession>A0A9P5V8L7</accession>
<evidence type="ECO:0000313" key="2">
    <source>
        <dbReference type="EMBL" id="KAF9147875.1"/>
    </source>
</evidence>
<name>A0A9P5V8L7_9FUNG</name>
<organism evidence="2 3">
    <name type="scientific">Linnemannia schmuckeri</name>
    <dbReference type="NCBI Taxonomy" id="64567"/>
    <lineage>
        <taxon>Eukaryota</taxon>
        <taxon>Fungi</taxon>
        <taxon>Fungi incertae sedis</taxon>
        <taxon>Mucoromycota</taxon>
        <taxon>Mortierellomycotina</taxon>
        <taxon>Mortierellomycetes</taxon>
        <taxon>Mortierellales</taxon>
        <taxon>Mortierellaceae</taxon>
        <taxon>Linnemannia</taxon>
    </lineage>
</organism>
<reference evidence="2" key="1">
    <citation type="journal article" date="2020" name="Fungal Divers.">
        <title>Resolving the Mortierellaceae phylogeny through synthesis of multi-gene phylogenetics and phylogenomics.</title>
        <authorList>
            <person name="Vandepol N."/>
            <person name="Liber J."/>
            <person name="Desiro A."/>
            <person name="Na H."/>
            <person name="Kennedy M."/>
            <person name="Barry K."/>
            <person name="Grigoriev I.V."/>
            <person name="Miller A.N."/>
            <person name="O'Donnell K."/>
            <person name="Stajich J.E."/>
            <person name="Bonito G."/>
        </authorList>
    </citation>
    <scope>NUCLEOTIDE SEQUENCE</scope>
    <source>
        <strain evidence="2">NRRL 6426</strain>
    </source>
</reference>
<dbReference type="EMBL" id="JAAAUQ010000742">
    <property type="protein sequence ID" value="KAF9147875.1"/>
    <property type="molecule type" value="Genomic_DNA"/>
</dbReference>
<gene>
    <name evidence="2" type="ORF">BG015_010424</name>
</gene>